<accession>A0A218WCZ9</accession>
<reference evidence="2" key="1">
    <citation type="journal article" date="2017" name="Plant J.">
        <title>The pomegranate (Punica granatum L.) genome and the genomics of punicalagin biosynthesis.</title>
        <authorList>
            <person name="Qin G."/>
            <person name="Xu C."/>
            <person name="Ming R."/>
            <person name="Tang H."/>
            <person name="Guyot R."/>
            <person name="Kramer E.M."/>
            <person name="Hu Y."/>
            <person name="Yi X."/>
            <person name="Qi Y."/>
            <person name="Xu X."/>
            <person name="Gao Z."/>
            <person name="Pan H."/>
            <person name="Jian J."/>
            <person name="Tian Y."/>
            <person name="Yue Z."/>
            <person name="Xu Y."/>
        </authorList>
    </citation>
    <scope>NUCLEOTIDE SEQUENCE [LARGE SCALE GENOMIC DNA]</scope>
    <source>
        <strain evidence="2">cv. Dabenzi</strain>
    </source>
</reference>
<gene>
    <name evidence="1" type="ORF">CDL15_Pgr014358</name>
</gene>
<comment type="caution">
    <text evidence="1">The sequence shown here is derived from an EMBL/GenBank/DDBJ whole genome shotgun (WGS) entry which is preliminary data.</text>
</comment>
<evidence type="ECO:0000313" key="2">
    <source>
        <dbReference type="Proteomes" id="UP000197138"/>
    </source>
</evidence>
<organism evidence="1 2">
    <name type="scientific">Punica granatum</name>
    <name type="common">Pomegranate</name>
    <dbReference type="NCBI Taxonomy" id="22663"/>
    <lineage>
        <taxon>Eukaryota</taxon>
        <taxon>Viridiplantae</taxon>
        <taxon>Streptophyta</taxon>
        <taxon>Embryophyta</taxon>
        <taxon>Tracheophyta</taxon>
        <taxon>Spermatophyta</taxon>
        <taxon>Magnoliopsida</taxon>
        <taxon>eudicotyledons</taxon>
        <taxon>Gunneridae</taxon>
        <taxon>Pentapetalae</taxon>
        <taxon>rosids</taxon>
        <taxon>malvids</taxon>
        <taxon>Myrtales</taxon>
        <taxon>Lythraceae</taxon>
        <taxon>Punica</taxon>
    </lineage>
</organism>
<evidence type="ECO:0000313" key="1">
    <source>
        <dbReference type="EMBL" id="OWM70685.1"/>
    </source>
</evidence>
<dbReference type="Proteomes" id="UP000197138">
    <property type="component" value="Unassembled WGS sequence"/>
</dbReference>
<sequence>MLRICNLSKLKNLSPVIRTGTCFNGPYTFALETISFNPAYSNGACFYENHPEIPEHTSLIPYPELLNSQSSFTLDSDSKADHCRYNGRCPRPSYFFSSFVLSF</sequence>
<name>A0A218WCZ9_PUNGR</name>
<protein>
    <submittedName>
        <fullName evidence="1">Uncharacterized protein</fullName>
    </submittedName>
</protein>
<dbReference type="AlphaFoldDB" id="A0A218WCZ9"/>
<dbReference type="EMBL" id="MTKT01004609">
    <property type="protein sequence ID" value="OWM70685.1"/>
    <property type="molecule type" value="Genomic_DNA"/>
</dbReference>
<proteinExistence type="predicted"/>